<dbReference type="Gene3D" id="1.10.1580.10">
    <property type="match status" value="1"/>
</dbReference>
<evidence type="ECO:0000313" key="13">
    <source>
        <dbReference type="Proteomes" id="UP000093482"/>
    </source>
</evidence>
<dbReference type="InterPro" id="IPR019991">
    <property type="entry name" value="GTP-bd_ribosome_bgen"/>
</dbReference>
<feature type="binding site" evidence="10">
    <location>
        <begin position="86"/>
        <end position="87"/>
    </location>
    <ligand>
        <name>GTP</name>
        <dbReference type="ChEBI" id="CHEBI:37565"/>
    </ligand>
</feature>
<dbReference type="PIRSF" id="PIRSF006230">
    <property type="entry name" value="MG442"/>
    <property type="match status" value="1"/>
</dbReference>
<keyword evidence="8 9" id="KW-0342">GTP-binding</keyword>
<dbReference type="OrthoDB" id="9779790at2"/>
<evidence type="ECO:0000256" key="1">
    <source>
        <dbReference type="ARBA" id="ARBA00004496"/>
    </source>
</evidence>
<evidence type="ECO:0000256" key="10">
    <source>
        <dbReference type="PIRSR" id="PIRSR006230-1"/>
    </source>
</evidence>
<evidence type="ECO:0000313" key="12">
    <source>
        <dbReference type="EMBL" id="OCS91483.1"/>
    </source>
</evidence>
<keyword evidence="7" id="KW-0694">RNA-binding</keyword>
<dbReference type="NCBIfam" id="TIGR03596">
    <property type="entry name" value="GTPase_YlqF"/>
    <property type="match status" value="1"/>
</dbReference>
<dbReference type="InterPro" id="IPR027417">
    <property type="entry name" value="P-loop_NTPase"/>
</dbReference>
<comment type="caution">
    <text evidence="12">The sequence shown here is derived from an EMBL/GenBank/DDBJ whole genome shotgun (WGS) entry which is preliminary data.</text>
</comment>
<dbReference type="SUPFAM" id="SSF52540">
    <property type="entry name" value="P-loop containing nucleoside triphosphate hydrolases"/>
    <property type="match status" value="1"/>
</dbReference>
<feature type="domain" description="CP-type G" evidence="11">
    <location>
        <begin position="14"/>
        <end position="178"/>
    </location>
</feature>
<dbReference type="GO" id="GO:0005525">
    <property type="term" value="F:GTP binding"/>
    <property type="evidence" value="ECO:0007669"/>
    <property type="project" value="UniProtKB-KW"/>
</dbReference>
<keyword evidence="5 9" id="KW-0547">Nucleotide-binding</keyword>
<keyword evidence="13" id="KW-1185">Reference proteome</keyword>
<keyword evidence="4" id="KW-0690">Ribosome biogenesis</keyword>
<proteinExistence type="inferred from homology"/>
<dbReference type="AlphaFoldDB" id="A0A1C0YWI5"/>
<evidence type="ECO:0000256" key="5">
    <source>
        <dbReference type="ARBA" id="ARBA00022741"/>
    </source>
</evidence>
<evidence type="ECO:0000256" key="7">
    <source>
        <dbReference type="ARBA" id="ARBA00022884"/>
    </source>
</evidence>
<dbReference type="PANTHER" id="PTHR45782">
    <property type="entry name" value="MITOCHONDRIAL RIBOSOME-ASSOCIATED GTPASE 1"/>
    <property type="match status" value="1"/>
</dbReference>
<dbReference type="Proteomes" id="UP000093482">
    <property type="component" value="Unassembled WGS sequence"/>
</dbReference>
<keyword evidence="6" id="KW-0378">Hydrolase</keyword>
<accession>A0A1C0YWI5</accession>
<evidence type="ECO:0000256" key="4">
    <source>
        <dbReference type="ARBA" id="ARBA00022517"/>
    </source>
</evidence>
<dbReference type="PROSITE" id="PS51721">
    <property type="entry name" value="G_CP"/>
    <property type="match status" value="1"/>
</dbReference>
<dbReference type="Pfam" id="PF01926">
    <property type="entry name" value="MMR_HSR1"/>
    <property type="match status" value="1"/>
</dbReference>
<dbReference type="PRINTS" id="PR00326">
    <property type="entry name" value="GTP1OBG"/>
</dbReference>
<feature type="binding site" evidence="10">
    <location>
        <begin position="130"/>
        <end position="135"/>
    </location>
    <ligand>
        <name>GTP</name>
        <dbReference type="ChEBI" id="CHEBI:37565"/>
    </ligand>
</feature>
<dbReference type="GO" id="GO:0003924">
    <property type="term" value="F:GTPase activity"/>
    <property type="evidence" value="ECO:0007669"/>
    <property type="project" value="TreeGrafter"/>
</dbReference>
<dbReference type="GO" id="GO:0005737">
    <property type="term" value="C:cytoplasm"/>
    <property type="evidence" value="ECO:0007669"/>
    <property type="project" value="UniProtKB-SubCell"/>
</dbReference>
<dbReference type="InterPro" id="IPR030378">
    <property type="entry name" value="G_CP_dom"/>
</dbReference>
<dbReference type="InterPro" id="IPR016478">
    <property type="entry name" value="GTPase_MTG1"/>
</dbReference>
<evidence type="ECO:0000256" key="8">
    <source>
        <dbReference type="ARBA" id="ARBA00023134"/>
    </source>
</evidence>
<sequence length="311" mass="35577">MTIQWFPGHMAKARRQVTEQLKLVDIIFELVDARLPLSSRNPMIDEVINQKPRLVILNKMDMADEIETRRWVQYFDERGIKAVALNSFEGKGLTSVTKAAQEILKEKWDRMKSKGMKPRAMRAMIVGIPNVGKSTLINRLAKKNLAKTGNTPGVTKAQQWIKVGKEIELLDTPGILWPKFEDQQIGYKLAVTGAIKDSITNMEDLAVYALRFLEERYPDRLQERYGIEKVDEDLVVTFDAIGQKRRVFGQGGEIDYDQVALLIIRDLRGEHLGRLTFDRVEDAIAEEARQQAIKEEDAARRLQNAARKKSE</sequence>
<dbReference type="GO" id="GO:0003723">
    <property type="term" value="F:RNA binding"/>
    <property type="evidence" value="ECO:0007669"/>
    <property type="project" value="UniProtKB-KW"/>
</dbReference>
<dbReference type="CDD" id="cd01856">
    <property type="entry name" value="YlqF"/>
    <property type="match status" value="1"/>
</dbReference>
<dbReference type="RefSeq" id="WP_066463385.1">
    <property type="nucleotide sequence ID" value="NZ_MATO01000028.1"/>
</dbReference>
<feature type="binding site" evidence="10">
    <location>
        <begin position="58"/>
        <end position="61"/>
    </location>
    <ligand>
        <name>GTP</name>
        <dbReference type="ChEBI" id="CHEBI:37565"/>
    </ligand>
</feature>
<dbReference type="InterPro" id="IPR006073">
    <property type="entry name" value="GTP-bd"/>
</dbReference>
<dbReference type="FunFam" id="1.10.1580.10:FF:000003">
    <property type="entry name" value="Ribosome biogenesis GTPase A"/>
    <property type="match status" value="1"/>
</dbReference>
<evidence type="ECO:0000256" key="9">
    <source>
        <dbReference type="PIRNR" id="PIRNR006230"/>
    </source>
</evidence>
<gene>
    <name evidence="12" type="ORF">A6K76_09040</name>
</gene>
<feature type="binding site" evidence="10">
    <location>
        <position position="174"/>
    </location>
    <ligand>
        <name>GTP</name>
        <dbReference type="ChEBI" id="CHEBI:37565"/>
    </ligand>
</feature>
<organism evidence="12 13">
    <name type="scientific">Caryophanon latum</name>
    <dbReference type="NCBI Taxonomy" id="33977"/>
    <lineage>
        <taxon>Bacteria</taxon>
        <taxon>Bacillati</taxon>
        <taxon>Bacillota</taxon>
        <taxon>Bacilli</taxon>
        <taxon>Bacillales</taxon>
        <taxon>Caryophanaceae</taxon>
        <taxon>Caryophanon</taxon>
    </lineage>
</organism>
<name>A0A1C0YWI5_9BACL</name>
<dbReference type="EMBL" id="MATO01000028">
    <property type="protein sequence ID" value="OCS91483.1"/>
    <property type="molecule type" value="Genomic_DNA"/>
</dbReference>
<evidence type="ECO:0000256" key="6">
    <source>
        <dbReference type="ARBA" id="ARBA00022801"/>
    </source>
</evidence>
<dbReference type="InterPro" id="IPR023179">
    <property type="entry name" value="GTP-bd_ortho_bundle_sf"/>
</dbReference>
<dbReference type="GO" id="GO:0006412">
    <property type="term" value="P:translation"/>
    <property type="evidence" value="ECO:0007669"/>
    <property type="project" value="TreeGrafter"/>
</dbReference>
<evidence type="ECO:0000256" key="2">
    <source>
        <dbReference type="ARBA" id="ARBA00014898"/>
    </source>
</evidence>
<evidence type="ECO:0000256" key="3">
    <source>
        <dbReference type="ARBA" id="ARBA00022490"/>
    </source>
</evidence>
<comment type="similarity">
    <text evidence="9">Belongs to the TRAFAC class YlqF/YawG GTPase family. MTG1 subfamily.</text>
</comment>
<dbReference type="GO" id="GO:0042254">
    <property type="term" value="P:ribosome biogenesis"/>
    <property type="evidence" value="ECO:0007669"/>
    <property type="project" value="UniProtKB-KW"/>
</dbReference>
<protein>
    <recommendedName>
        <fullName evidence="2 9">Ribosome biogenesis GTPase A</fullName>
    </recommendedName>
</protein>
<comment type="function">
    <text evidence="9">Required for a late step of 50S ribosomal subunit assembly. Has GTPase activity.</text>
</comment>
<reference evidence="12 13" key="1">
    <citation type="submission" date="2016-07" db="EMBL/GenBank/DDBJ databases">
        <title>Caryophanon latum genome sequencing.</title>
        <authorList>
            <person name="Verma A."/>
            <person name="Pal Y."/>
            <person name="Krishnamurthi S."/>
        </authorList>
    </citation>
    <scope>NUCLEOTIDE SEQUENCE [LARGE SCALE GENOMIC DNA]</scope>
    <source>
        <strain evidence="12 13">DSM 14151</strain>
    </source>
</reference>
<dbReference type="PANTHER" id="PTHR45782:SF4">
    <property type="entry name" value="MITOCHONDRIAL RIBOSOME-ASSOCIATED GTPASE 1"/>
    <property type="match status" value="1"/>
</dbReference>
<dbReference type="Gene3D" id="3.40.50.300">
    <property type="entry name" value="P-loop containing nucleotide triphosphate hydrolases"/>
    <property type="match status" value="1"/>
</dbReference>
<dbReference type="FunFam" id="3.40.50.300:FF:000590">
    <property type="entry name" value="Ribosome biogenesis GTPase A"/>
    <property type="match status" value="1"/>
</dbReference>
<keyword evidence="3 9" id="KW-0963">Cytoplasm</keyword>
<evidence type="ECO:0000259" key="11">
    <source>
        <dbReference type="PROSITE" id="PS51721"/>
    </source>
</evidence>
<comment type="subcellular location">
    <subcellularLocation>
        <location evidence="1 9">Cytoplasm</location>
    </subcellularLocation>
</comment>